<dbReference type="EMBL" id="JBHSWD010000001">
    <property type="protein sequence ID" value="MFC6592092.1"/>
    <property type="molecule type" value="Genomic_DNA"/>
</dbReference>
<keyword evidence="1" id="KW-1133">Transmembrane helix</keyword>
<keyword evidence="1" id="KW-0812">Transmembrane</keyword>
<feature type="transmembrane region" description="Helical" evidence="1">
    <location>
        <begin position="102"/>
        <end position="123"/>
    </location>
</feature>
<keyword evidence="1" id="KW-0472">Membrane</keyword>
<accession>A0ABW1YEZ3</accession>
<evidence type="ECO:0000313" key="2">
    <source>
        <dbReference type="EMBL" id="MFC6592092.1"/>
    </source>
</evidence>
<dbReference type="RefSeq" id="WP_380083106.1">
    <property type="nucleotide sequence ID" value="NZ_JBHSWD010000001.1"/>
</dbReference>
<organism evidence="2 3">
    <name type="scientific">Deinococcus lacus</name>
    <dbReference type="NCBI Taxonomy" id="392561"/>
    <lineage>
        <taxon>Bacteria</taxon>
        <taxon>Thermotogati</taxon>
        <taxon>Deinococcota</taxon>
        <taxon>Deinococci</taxon>
        <taxon>Deinococcales</taxon>
        <taxon>Deinococcaceae</taxon>
        <taxon>Deinococcus</taxon>
    </lineage>
</organism>
<feature type="transmembrane region" description="Helical" evidence="1">
    <location>
        <begin position="72"/>
        <end position="90"/>
    </location>
</feature>
<evidence type="ECO:0000313" key="3">
    <source>
        <dbReference type="Proteomes" id="UP001596297"/>
    </source>
</evidence>
<dbReference type="Proteomes" id="UP001596297">
    <property type="component" value="Unassembled WGS sequence"/>
</dbReference>
<gene>
    <name evidence="2" type="ORF">ACFP81_08815</name>
</gene>
<protein>
    <recommendedName>
        <fullName evidence="4">DUF2567 domain-containing protein</fullName>
    </recommendedName>
</protein>
<evidence type="ECO:0000256" key="1">
    <source>
        <dbReference type="SAM" id="Phobius"/>
    </source>
</evidence>
<feature type="transmembrane region" description="Helical" evidence="1">
    <location>
        <begin position="12"/>
        <end position="30"/>
    </location>
</feature>
<proteinExistence type="predicted"/>
<sequence>MKWLASRPRLLVWAAVGLLAGLLLGLFAWFDLGFFGSNPSDHPPHPYATADRVSYGLGVWRSYYQGDVLTESPTYLMLWGWAALNAALLWPLRRFAAGRVMFWGYALTLAGLLLAGVTLLPYATADHNAVLSAYPDTLPRTVDAYGQLTVKQCTDWRDSGCAAFDTSRVLNPALPGVLALLLTPALGLLAGAWEAWRERRTVRIRSAEQSLL</sequence>
<feature type="transmembrane region" description="Helical" evidence="1">
    <location>
        <begin position="173"/>
        <end position="196"/>
    </location>
</feature>
<keyword evidence="3" id="KW-1185">Reference proteome</keyword>
<comment type="caution">
    <text evidence="2">The sequence shown here is derived from an EMBL/GenBank/DDBJ whole genome shotgun (WGS) entry which is preliminary data.</text>
</comment>
<reference evidence="3" key="1">
    <citation type="journal article" date="2019" name="Int. J. Syst. Evol. Microbiol.">
        <title>The Global Catalogue of Microorganisms (GCM) 10K type strain sequencing project: providing services to taxonomists for standard genome sequencing and annotation.</title>
        <authorList>
            <consortium name="The Broad Institute Genomics Platform"/>
            <consortium name="The Broad Institute Genome Sequencing Center for Infectious Disease"/>
            <person name="Wu L."/>
            <person name="Ma J."/>
        </authorList>
    </citation>
    <scope>NUCLEOTIDE SEQUENCE [LARGE SCALE GENOMIC DNA]</scope>
    <source>
        <strain evidence="3">CGMCC 1.15772</strain>
    </source>
</reference>
<evidence type="ECO:0008006" key="4">
    <source>
        <dbReference type="Google" id="ProtNLM"/>
    </source>
</evidence>
<name>A0ABW1YEZ3_9DEIO</name>